<reference evidence="1 2" key="2">
    <citation type="journal article" date="2019" name="G3 (Bethesda)">
        <title>Hybrid Assembly of the Genome of the Entomopathogenic Nematode Steinernema carpocapsae Identifies the X-Chromosome.</title>
        <authorList>
            <person name="Serra L."/>
            <person name="Macchietto M."/>
            <person name="Macias-Munoz A."/>
            <person name="McGill C.J."/>
            <person name="Rodriguez I.M."/>
            <person name="Rodriguez B."/>
            <person name="Murad R."/>
            <person name="Mortazavi A."/>
        </authorList>
    </citation>
    <scope>NUCLEOTIDE SEQUENCE [LARGE SCALE GENOMIC DNA]</scope>
    <source>
        <strain evidence="1 2">ALL</strain>
    </source>
</reference>
<evidence type="ECO:0000313" key="1">
    <source>
        <dbReference type="EMBL" id="TKR62303.1"/>
    </source>
</evidence>
<reference evidence="1 2" key="1">
    <citation type="journal article" date="2015" name="Genome Biol.">
        <title>Comparative genomics of Steinernema reveals deeply conserved gene regulatory networks.</title>
        <authorList>
            <person name="Dillman A.R."/>
            <person name="Macchietto M."/>
            <person name="Porter C.F."/>
            <person name="Rogers A."/>
            <person name="Williams B."/>
            <person name="Antoshechkin I."/>
            <person name="Lee M.M."/>
            <person name="Goodwin Z."/>
            <person name="Lu X."/>
            <person name="Lewis E.E."/>
            <person name="Goodrich-Blair H."/>
            <person name="Stock S.P."/>
            <person name="Adams B.J."/>
            <person name="Sternberg P.W."/>
            <person name="Mortazavi A."/>
        </authorList>
    </citation>
    <scope>NUCLEOTIDE SEQUENCE [LARGE SCALE GENOMIC DNA]</scope>
    <source>
        <strain evidence="1 2">ALL</strain>
    </source>
</reference>
<gene>
    <name evidence="1" type="ORF">L596_026285</name>
</gene>
<comment type="caution">
    <text evidence="1">The sequence shown here is derived from an EMBL/GenBank/DDBJ whole genome shotgun (WGS) entry which is preliminary data.</text>
</comment>
<evidence type="ECO:0000313" key="2">
    <source>
        <dbReference type="Proteomes" id="UP000298663"/>
    </source>
</evidence>
<name>A0A4U5M1W6_STECR</name>
<dbReference type="AlphaFoldDB" id="A0A4U5M1W6"/>
<keyword evidence="2" id="KW-1185">Reference proteome</keyword>
<organism evidence="1 2">
    <name type="scientific">Steinernema carpocapsae</name>
    <name type="common">Entomopathogenic nematode</name>
    <dbReference type="NCBI Taxonomy" id="34508"/>
    <lineage>
        <taxon>Eukaryota</taxon>
        <taxon>Metazoa</taxon>
        <taxon>Ecdysozoa</taxon>
        <taxon>Nematoda</taxon>
        <taxon>Chromadorea</taxon>
        <taxon>Rhabditida</taxon>
        <taxon>Tylenchina</taxon>
        <taxon>Panagrolaimomorpha</taxon>
        <taxon>Strongyloidoidea</taxon>
        <taxon>Steinernematidae</taxon>
        <taxon>Steinernema</taxon>
    </lineage>
</organism>
<dbReference type="Proteomes" id="UP000298663">
    <property type="component" value="Unassembled WGS sequence"/>
</dbReference>
<accession>A0A4U5M1W6</accession>
<dbReference type="EMBL" id="AZBU02000010">
    <property type="protein sequence ID" value="TKR62303.1"/>
    <property type="molecule type" value="Genomic_DNA"/>
</dbReference>
<protein>
    <submittedName>
        <fullName evidence="1">Uncharacterized protein</fullName>
    </submittedName>
</protein>
<proteinExistence type="predicted"/>
<sequence>MALFTENIPHVLTFLPPEIISEITGQNEDLPFSELCLLNGDFGTFAFDSQKKVLTLCNRISCIVATSDDGMTLDLESADQLHGVRIKKFLAITCRNKSGCEKCLKTLDVALRGWYEEIRIQASDLNLSDADYNRIFAEVVPCSTATSLCVDRIPALHVPESGLHQFVVKFLEQDRKQRADVVLKCKRDENEQKFVAPAVDAFLNDRLKLLDMRYFTIEPESIFKILRFLQTELKHDDYCFRFGQTSSEEFLEFVCQENFTIHSSAADCYNFEKPLKNDKILICKSARYSFWSDNLFTEIHFAQAN</sequence>